<feature type="compositionally biased region" description="Basic and acidic residues" evidence="3">
    <location>
        <begin position="279"/>
        <end position="289"/>
    </location>
</feature>
<organism evidence="4 5">
    <name type="scientific">Nocardioides lianchengensis</name>
    <dbReference type="NCBI Taxonomy" id="1045774"/>
    <lineage>
        <taxon>Bacteria</taxon>
        <taxon>Bacillati</taxon>
        <taxon>Actinomycetota</taxon>
        <taxon>Actinomycetes</taxon>
        <taxon>Propionibacteriales</taxon>
        <taxon>Nocardioidaceae</taxon>
        <taxon>Nocardioides</taxon>
    </lineage>
</organism>
<dbReference type="EMBL" id="FMZM01000017">
    <property type="protein sequence ID" value="SDE23685.1"/>
    <property type="molecule type" value="Genomic_DNA"/>
</dbReference>
<sequence length="289" mass="31394">MADTKERLPARVTMPLLTLITQQSLDEDYLHAAERRVARGGANPPPGHRGRRTAAVVAVVAVFGVLVTTAAVQTNRNADTVDAGRESLIEQILNQRADVAAQQVSLADLRDEIADLEDEQDRTDAAQQSVADANERLSVRTGGVAVRGPGVRITVDDPEQGEERIRKEDLFLLINGLWQAGAEAIALNGHRLSVVTSINNSDVAINVESSALLPPYTLQAIGDSGRLAADLLDTDTFERFDALQDRYGFRFDMDNEDSMVLPAARDKRLRNASVATTQSDRRAEEGTTP</sequence>
<accession>A0A1G7BBS0</accession>
<dbReference type="Proteomes" id="UP000199034">
    <property type="component" value="Unassembled WGS sequence"/>
</dbReference>
<dbReference type="Gene3D" id="3.30.70.1880">
    <property type="entry name" value="Protein of unknown function DUF881"/>
    <property type="match status" value="1"/>
</dbReference>
<proteinExistence type="inferred from homology"/>
<dbReference type="PANTHER" id="PTHR37313:SF1">
    <property type="entry name" value="UPF0749 PROTEIN RV1823"/>
    <property type="match status" value="1"/>
</dbReference>
<evidence type="ECO:0000256" key="1">
    <source>
        <dbReference type="ARBA" id="ARBA00009108"/>
    </source>
</evidence>
<dbReference type="OrthoDB" id="3218134at2"/>
<protein>
    <submittedName>
        <fullName evidence="4">Uncharacterized conserved protein YlxW, UPF0749 family</fullName>
    </submittedName>
</protein>
<name>A0A1G7BBS0_9ACTN</name>
<dbReference type="Pfam" id="PF05949">
    <property type="entry name" value="DUF881"/>
    <property type="match status" value="1"/>
</dbReference>
<dbReference type="GO" id="GO:0005886">
    <property type="term" value="C:plasma membrane"/>
    <property type="evidence" value="ECO:0007669"/>
    <property type="project" value="TreeGrafter"/>
</dbReference>
<dbReference type="RefSeq" id="WP_090860839.1">
    <property type="nucleotide sequence ID" value="NZ_FMZM01000017.1"/>
</dbReference>
<gene>
    <name evidence="4" type="ORF">SAMN05421872_11788</name>
</gene>
<evidence type="ECO:0000313" key="5">
    <source>
        <dbReference type="Proteomes" id="UP000199034"/>
    </source>
</evidence>
<evidence type="ECO:0000256" key="3">
    <source>
        <dbReference type="SAM" id="MobiDB-lite"/>
    </source>
</evidence>
<keyword evidence="2" id="KW-0175">Coiled coil</keyword>
<dbReference type="InterPro" id="IPR010273">
    <property type="entry name" value="DUF881"/>
</dbReference>
<keyword evidence="5" id="KW-1185">Reference proteome</keyword>
<evidence type="ECO:0000313" key="4">
    <source>
        <dbReference type="EMBL" id="SDE23685.1"/>
    </source>
</evidence>
<feature type="coiled-coil region" evidence="2">
    <location>
        <begin position="99"/>
        <end position="136"/>
    </location>
</feature>
<dbReference type="STRING" id="1045774.SAMN05421872_11788"/>
<evidence type="ECO:0000256" key="2">
    <source>
        <dbReference type="SAM" id="Coils"/>
    </source>
</evidence>
<dbReference type="AlphaFoldDB" id="A0A1G7BBS0"/>
<feature type="region of interest" description="Disordered" evidence="3">
    <location>
        <begin position="270"/>
        <end position="289"/>
    </location>
</feature>
<comment type="similarity">
    <text evidence="1">Belongs to the UPF0749 family.</text>
</comment>
<reference evidence="4 5" key="1">
    <citation type="submission" date="2016-10" db="EMBL/GenBank/DDBJ databases">
        <authorList>
            <person name="de Groot N.N."/>
        </authorList>
    </citation>
    <scope>NUCLEOTIDE SEQUENCE [LARGE SCALE GENOMIC DNA]</scope>
    <source>
        <strain evidence="4 5">CGMCC 4.6858</strain>
    </source>
</reference>
<dbReference type="PANTHER" id="PTHR37313">
    <property type="entry name" value="UPF0749 PROTEIN RV1825"/>
    <property type="match status" value="1"/>
</dbReference>